<dbReference type="EMBL" id="CP017634">
    <property type="protein sequence ID" value="ATW24981.1"/>
    <property type="molecule type" value="Genomic_DNA"/>
</dbReference>
<dbReference type="Proteomes" id="UP000323521">
    <property type="component" value="Chromosome"/>
</dbReference>
<organism evidence="4 5">
    <name type="scientific">Formimonas warabiya</name>
    <dbReference type="NCBI Taxonomy" id="1761012"/>
    <lineage>
        <taxon>Bacteria</taxon>
        <taxon>Bacillati</taxon>
        <taxon>Bacillota</taxon>
        <taxon>Clostridia</taxon>
        <taxon>Eubacteriales</taxon>
        <taxon>Peptococcaceae</taxon>
        <taxon>Candidatus Formimonas</taxon>
    </lineage>
</organism>
<reference evidence="4 5" key="1">
    <citation type="submission" date="2016-10" db="EMBL/GenBank/DDBJ databases">
        <title>Complete Genome Sequence of Peptococcaceae strain DCMF.</title>
        <authorList>
            <person name="Edwards R.J."/>
            <person name="Holland S.I."/>
            <person name="Deshpande N.P."/>
            <person name="Wong Y.K."/>
            <person name="Ertan H."/>
            <person name="Manefield M."/>
            <person name="Russell T.L."/>
            <person name="Lee M.J."/>
        </authorList>
    </citation>
    <scope>NUCLEOTIDE SEQUENCE [LARGE SCALE GENOMIC DNA]</scope>
    <source>
        <strain evidence="4 5">DCMF</strain>
    </source>
</reference>
<dbReference type="NCBIfam" id="TIGR01608">
    <property type="entry name" value="citD"/>
    <property type="match status" value="1"/>
</dbReference>
<comment type="subcellular location">
    <subcellularLocation>
        <location evidence="1">Cytoplasm</location>
    </subcellularLocation>
</comment>
<dbReference type="Pfam" id="PF06857">
    <property type="entry name" value="ACP"/>
    <property type="match status" value="1"/>
</dbReference>
<dbReference type="OrthoDB" id="1120942at2"/>
<keyword evidence="2" id="KW-0963">Cytoplasm</keyword>
<evidence type="ECO:0000256" key="3">
    <source>
        <dbReference type="ARBA" id="ARBA00022553"/>
    </source>
</evidence>
<evidence type="ECO:0000313" key="4">
    <source>
        <dbReference type="EMBL" id="ATW24981.1"/>
    </source>
</evidence>
<dbReference type="RefSeq" id="WP_148134221.1">
    <property type="nucleotide sequence ID" value="NZ_CP017634.1"/>
</dbReference>
<dbReference type="KEGG" id="fwa:DCMF_09520"/>
<dbReference type="InterPro" id="IPR006495">
    <property type="entry name" value="CitD"/>
</dbReference>
<gene>
    <name evidence="4" type="ORF">DCMF_09520</name>
</gene>
<dbReference type="GO" id="GO:0005737">
    <property type="term" value="C:cytoplasm"/>
    <property type="evidence" value="ECO:0007669"/>
    <property type="project" value="UniProtKB-SubCell"/>
</dbReference>
<keyword evidence="4" id="KW-0456">Lyase</keyword>
<keyword evidence="3" id="KW-0597">Phosphoprotein</keyword>
<dbReference type="GO" id="GO:0016829">
    <property type="term" value="F:lyase activity"/>
    <property type="evidence" value="ECO:0007669"/>
    <property type="project" value="UniProtKB-KW"/>
</dbReference>
<dbReference type="AlphaFoldDB" id="A0A3G1KR97"/>
<name>A0A3G1KR97_FORW1</name>
<evidence type="ECO:0000256" key="1">
    <source>
        <dbReference type="ARBA" id="ARBA00004496"/>
    </source>
</evidence>
<evidence type="ECO:0000256" key="2">
    <source>
        <dbReference type="ARBA" id="ARBA00022490"/>
    </source>
</evidence>
<dbReference type="NCBIfam" id="NF009726">
    <property type="entry name" value="PRK13253.1"/>
    <property type="match status" value="1"/>
</dbReference>
<proteinExistence type="predicted"/>
<sequence length="90" mass="9864">MALLQRMGQAGTNEKSDILVTLEPAAPGAGIRMELSSPVAYEFGTQIRSLVEEMLKKYEIQDARVVLKDQGALDFAIRARVETAILRAMA</sequence>
<keyword evidence="5" id="KW-1185">Reference proteome</keyword>
<protein>
    <submittedName>
        <fullName evidence="4">Citrate lyase acyl carrier protein</fullName>
    </submittedName>
</protein>
<dbReference type="InterPro" id="IPR023439">
    <property type="entry name" value="Mal_deCO2ase/Cit_lyase_ACP"/>
</dbReference>
<accession>A0A3G1KR97</accession>
<evidence type="ECO:0000313" key="5">
    <source>
        <dbReference type="Proteomes" id="UP000323521"/>
    </source>
</evidence>